<evidence type="ECO:0000256" key="4">
    <source>
        <dbReference type="ARBA" id="ARBA00022679"/>
    </source>
</evidence>
<dbReference type="NCBIfam" id="TIGR02467">
    <property type="entry name" value="CbiE"/>
    <property type="match status" value="1"/>
</dbReference>
<keyword evidence="3 7" id="KW-0489">Methyltransferase</keyword>
<dbReference type="Pfam" id="PF00590">
    <property type="entry name" value="TP_methylase"/>
    <property type="match status" value="1"/>
</dbReference>
<name>F2LU88_HIPMA</name>
<keyword evidence="2" id="KW-0169">Cobalamin biosynthesis</keyword>
<dbReference type="STRING" id="760142.Hipma_1598"/>
<keyword evidence="4 7" id="KW-0808">Transferase</keyword>
<evidence type="ECO:0000313" key="8">
    <source>
        <dbReference type="Proteomes" id="UP000008139"/>
    </source>
</evidence>
<dbReference type="InterPro" id="IPR050714">
    <property type="entry name" value="Cobalamin_biosynth_MTase"/>
</dbReference>
<dbReference type="Proteomes" id="UP000008139">
    <property type="component" value="Chromosome"/>
</dbReference>
<dbReference type="InParanoid" id="F2LU88"/>
<dbReference type="GO" id="GO:0009236">
    <property type="term" value="P:cobalamin biosynthetic process"/>
    <property type="evidence" value="ECO:0007669"/>
    <property type="project" value="UniProtKB-UniPathway"/>
</dbReference>
<dbReference type="InterPro" id="IPR000878">
    <property type="entry name" value="4pyrrol_Mease"/>
</dbReference>
<dbReference type="PANTHER" id="PTHR43182:SF1">
    <property type="entry name" value="COBALT-PRECORRIN-7 C(5)-METHYLTRANSFERASE"/>
    <property type="match status" value="1"/>
</dbReference>
<dbReference type="AlphaFoldDB" id="F2LU88"/>
<dbReference type="CDD" id="cd11644">
    <property type="entry name" value="Precorrin-6Y-MT"/>
    <property type="match status" value="1"/>
</dbReference>
<dbReference type="eggNOG" id="COG2241">
    <property type="taxonomic scope" value="Bacteria"/>
</dbReference>
<keyword evidence="5" id="KW-0949">S-adenosyl-L-methionine</keyword>
<accession>F2LU88</accession>
<evidence type="ECO:0000256" key="5">
    <source>
        <dbReference type="ARBA" id="ARBA00022691"/>
    </source>
</evidence>
<dbReference type="SUPFAM" id="SSF53790">
    <property type="entry name" value="Tetrapyrrole methylase"/>
    <property type="match status" value="1"/>
</dbReference>
<dbReference type="RefSeq" id="WP_013682577.1">
    <property type="nucleotide sequence ID" value="NC_015318.1"/>
</dbReference>
<sequence length="203" mass="22987">MEGHKFIYVISVGCGSKEYLTIKAEKTVKNMDILIGHSRFGNLFDVPFIGLKNLSTDLDEVIKRYWGKKIGILVSGDAGFFSLAKTVYKRYKPYIKEVIPGISSFQLLFAKLKRGYEDVEFLSAHSKSSLKTDNLPNKSFILLCGKNGLPETIKASEVFKNFDIFAGCNLSLKDEGIFKIETEEDLDKLKQCKLCILFFERKA</sequence>
<dbReference type="GO" id="GO:0032259">
    <property type="term" value="P:methylation"/>
    <property type="evidence" value="ECO:0007669"/>
    <property type="project" value="UniProtKB-KW"/>
</dbReference>
<evidence type="ECO:0000256" key="2">
    <source>
        <dbReference type="ARBA" id="ARBA00022573"/>
    </source>
</evidence>
<evidence type="ECO:0000256" key="3">
    <source>
        <dbReference type="ARBA" id="ARBA00022603"/>
    </source>
</evidence>
<keyword evidence="8" id="KW-1185">Reference proteome</keyword>
<dbReference type="InterPro" id="IPR014777">
    <property type="entry name" value="4pyrrole_Mease_sub1"/>
</dbReference>
<proteinExistence type="predicted"/>
<evidence type="ECO:0000256" key="1">
    <source>
        <dbReference type="ARBA" id="ARBA00004953"/>
    </source>
</evidence>
<reference evidence="7 8" key="1">
    <citation type="journal article" date="2011" name="Stand. Genomic Sci.">
        <title>Complete genome sequence of the thermophilic sulfur-reducer Hippea maritima type strain (MH(2)).</title>
        <authorList>
            <person name="Huntemann M."/>
            <person name="Lu M."/>
            <person name="Nolan M."/>
            <person name="Lapidus A."/>
            <person name="Lucas S."/>
            <person name="Hammon N."/>
            <person name="Deshpande S."/>
            <person name="Cheng J.F."/>
            <person name="Tapia R."/>
            <person name="Han C."/>
            <person name="Goodwin L."/>
            <person name="Pitluck S."/>
            <person name="Liolios K."/>
            <person name="Pagani I."/>
            <person name="Ivanova N."/>
            <person name="Ovchinikova G."/>
            <person name="Pati A."/>
            <person name="Chen A."/>
            <person name="Palaniappan K."/>
            <person name="Land M."/>
            <person name="Hauser L."/>
            <person name="Jeffries C.D."/>
            <person name="Detter J.C."/>
            <person name="Brambilla E.M."/>
            <person name="Rohde M."/>
            <person name="Spring S."/>
            <person name="Goker M."/>
            <person name="Woyke T."/>
            <person name="Bristow J."/>
            <person name="Eisen J.A."/>
            <person name="Markowitz V."/>
            <person name="Hugenholtz P."/>
            <person name="Kyrpides N.C."/>
            <person name="Klenk H.P."/>
            <person name="Mavromatis K."/>
        </authorList>
    </citation>
    <scope>NUCLEOTIDE SEQUENCE [LARGE SCALE GENOMIC DNA]</scope>
    <source>
        <strain evidence="8">ATCC 700847 / DSM 10411 / MH2</strain>
    </source>
</reference>
<dbReference type="UniPathway" id="UPA00148"/>
<evidence type="ECO:0000259" key="6">
    <source>
        <dbReference type="Pfam" id="PF00590"/>
    </source>
</evidence>
<gene>
    <name evidence="7" type="ordered locus">Hipma_1598</name>
</gene>
<dbReference type="Gene3D" id="3.40.1010.10">
    <property type="entry name" value="Cobalt-precorrin-4 Transmethylase, Domain 1"/>
    <property type="match status" value="1"/>
</dbReference>
<reference evidence="8" key="2">
    <citation type="submission" date="2011-03" db="EMBL/GenBank/DDBJ databases">
        <title>The complete genome of Hippea maritima DSM 10411.</title>
        <authorList>
            <consortium name="US DOE Joint Genome Institute (JGI-PGF)"/>
            <person name="Lucas S."/>
            <person name="Copeland A."/>
            <person name="Lapidus A."/>
            <person name="Bruce D."/>
            <person name="Goodwin L."/>
            <person name="Pitluck S."/>
            <person name="Peters L."/>
            <person name="Kyrpides N."/>
            <person name="Mavromatis K."/>
            <person name="Pagani I."/>
            <person name="Ivanova N."/>
            <person name="Mikhailova N."/>
            <person name="Lu M."/>
            <person name="Detter J.C."/>
            <person name="Tapia R."/>
            <person name="Han C."/>
            <person name="Land M."/>
            <person name="Hauser L."/>
            <person name="Markowitz V."/>
            <person name="Cheng J.-F."/>
            <person name="Hugenholtz P."/>
            <person name="Woyke T."/>
            <person name="Wu D."/>
            <person name="Spring S."/>
            <person name="Schroeder M."/>
            <person name="Brambilla E."/>
            <person name="Klenk H.-P."/>
            <person name="Eisen J.A."/>
        </authorList>
    </citation>
    <scope>NUCLEOTIDE SEQUENCE [LARGE SCALE GENOMIC DNA]</scope>
    <source>
        <strain evidence="8">ATCC 700847 / DSM 10411 / MH2</strain>
    </source>
</reference>
<comment type="pathway">
    <text evidence="1">Cofactor biosynthesis; adenosylcobalamin biosynthesis.</text>
</comment>
<dbReference type="GO" id="GO:0008276">
    <property type="term" value="F:protein methyltransferase activity"/>
    <property type="evidence" value="ECO:0007669"/>
    <property type="project" value="InterPro"/>
</dbReference>
<dbReference type="KEGG" id="hmr:Hipma_1598"/>
<protein>
    <submittedName>
        <fullName evidence="7">Precorrin-6y C5,15-methyltransferase (Decarboxylating), CbiE subunit</fullName>
    </submittedName>
</protein>
<dbReference type="InterPro" id="IPR012818">
    <property type="entry name" value="CbiE"/>
</dbReference>
<organism evidence="7 8">
    <name type="scientific">Hippea maritima (strain ATCC 700847 / DSM 10411 / MH2)</name>
    <dbReference type="NCBI Taxonomy" id="760142"/>
    <lineage>
        <taxon>Bacteria</taxon>
        <taxon>Pseudomonadati</taxon>
        <taxon>Campylobacterota</taxon>
        <taxon>Desulfurellia</taxon>
        <taxon>Desulfurellales</taxon>
        <taxon>Hippeaceae</taxon>
        <taxon>Hippea</taxon>
    </lineage>
</organism>
<dbReference type="EMBL" id="CP002606">
    <property type="protein sequence ID" value="AEA34551.1"/>
    <property type="molecule type" value="Genomic_DNA"/>
</dbReference>
<evidence type="ECO:0000313" key="7">
    <source>
        <dbReference type="EMBL" id="AEA34551.1"/>
    </source>
</evidence>
<feature type="domain" description="Tetrapyrrole methylase" evidence="6">
    <location>
        <begin position="7"/>
        <end position="179"/>
    </location>
</feature>
<dbReference type="HOGENOM" id="CLU_089162_2_0_7"/>
<dbReference type="InterPro" id="IPR035996">
    <property type="entry name" value="4pyrrol_Methylase_sf"/>
</dbReference>
<dbReference type="PANTHER" id="PTHR43182">
    <property type="entry name" value="COBALT-PRECORRIN-6B C(15)-METHYLTRANSFERASE (DECARBOXYLATING)"/>
    <property type="match status" value="1"/>
</dbReference>